<proteinExistence type="predicted"/>
<evidence type="ECO:0000313" key="3">
    <source>
        <dbReference type="Proteomes" id="UP000198284"/>
    </source>
</evidence>
<dbReference type="EMBL" id="FZOT01000001">
    <property type="protein sequence ID" value="SNS14247.1"/>
    <property type="molecule type" value="Genomic_DNA"/>
</dbReference>
<dbReference type="Gene3D" id="2.60.120.10">
    <property type="entry name" value="Jelly Rolls"/>
    <property type="match status" value="1"/>
</dbReference>
<sequence>MWSKKASELDWVPAREGVSRAVYRDHPAGGRTYLVRLAAGTTSGAHRHGAEEEVLVLEGRVDIGGHVLVKGDFIYTEGGEVHDVQALEDALILVSTSKPIEFI</sequence>
<dbReference type="Pfam" id="PF12973">
    <property type="entry name" value="Cupin_7"/>
    <property type="match status" value="1"/>
</dbReference>
<dbReference type="OrthoDB" id="345639at2"/>
<accession>A0A239C1W6</accession>
<dbReference type="RefSeq" id="WP_089397446.1">
    <property type="nucleotide sequence ID" value="NZ_FZOT01000001.1"/>
</dbReference>
<organism evidence="2 3">
    <name type="scientific">Noviherbaspirillum humi</name>
    <dbReference type="NCBI Taxonomy" id="1688639"/>
    <lineage>
        <taxon>Bacteria</taxon>
        <taxon>Pseudomonadati</taxon>
        <taxon>Pseudomonadota</taxon>
        <taxon>Betaproteobacteria</taxon>
        <taxon>Burkholderiales</taxon>
        <taxon>Oxalobacteraceae</taxon>
        <taxon>Noviherbaspirillum</taxon>
    </lineage>
</organism>
<name>A0A239C1W6_9BURK</name>
<evidence type="ECO:0000313" key="2">
    <source>
        <dbReference type="EMBL" id="SNS14247.1"/>
    </source>
</evidence>
<reference evidence="2 3" key="1">
    <citation type="submission" date="2017-06" db="EMBL/GenBank/DDBJ databases">
        <authorList>
            <person name="Kim H.J."/>
            <person name="Triplett B.A."/>
        </authorList>
    </citation>
    <scope>NUCLEOTIDE SEQUENCE [LARGE SCALE GENOMIC DNA]</scope>
    <source>
        <strain evidence="2 3">U15</strain>
    </source>
</reference>
<dbReference type="InterPro" id="IPR014710">
    <property type="entry name" value="RmlC-like_jellyroll"/>
</dbReference>
<protein>
    <submittedName>
        <fullName evidence="2">ChrR Cupin-like domain-containing protein</fullName>
    </submittedName>
</protein>
<evidence type="ECO:0000259" key="1">
    <source>
        <dbReference type="Pfam" id="PF12973"/>
    </source>
</evidence>
<dbReference type="AlphaFoldDB" id="A0A239C1W6"/>
<dbReference type="SUPFAM" id="SSF51182">
    <property type="entry name" value="RmlC-like cupins"/>
    <property type="match status" value="1"/>
</dbReference>
<feature type="domain" description="ChrR-like cupin" evidence="1">
    <location>
        <begin position="6"/>
        <end position="95"/>
    </location>
</feature>
<dbReference type="InterPro" id="IPR025979">
    <property type="entry name" value="ChrR-like_cupin_dom"/>
</dbReference>
<dbReference type="Proteomes" id="UP000198284">
    <property type="component" value="Unassembled WGS sequence"/>
</dbReference>
<gene>
    <name evidence="2" type="ORF">SAMN06265795_101216</name>
</gene>
<keyword evidence="3" id="KW-1185">Reference proteome</keyword>
<dbReference type="InterPro" id="IPR011051">
    <property type="entry name" value="RmlC_Cupin_sf"/>
</dbReference>